<name>A0A5C7IBY5_9ROSI</name>
<protein>
    <recommendedName>
        <fullName evidence="6">Bulb-type lectin domain-containing protein</fullName>
    </recommendedName>
</protein>
<comment type="caution">
    <text evidence="7">The sequence shown here is derived from an EMBL/GenBank/DDBJ whole genome shotgun (WGS) entry which is preliminary data.</text>
</comment>
<feature type="chain" id="PRO_5022915270" description="Bulb-type lectin domain-containing protein" evidence="5">
    <location>
        <begin position="27"/>
        <end position="398"/>
    </location>
</feature>
<evidence type="ECO:0000256" key="3">
    <source>
        <dbReference type="ARBA" id="ARBA00023180"/>
    </source>
</evidence>
<evidence type="ECO:0000256" key="5">
    <source>
        <dbReference type="SAM" id="SignalP"/>
    </source>
</evidence>
<dbReference type="Proteomes" id="UP000323000">
    <property type="component" value="Chromosome 3"/>
</dbReference>
<dbReference type="AlphaFoldDB" id="A0A5C7IBY5"/>
<accession>A0A5C7IBY5</accession>
<feature type="domain" description="Bulb-type lectin" evidence="6">
    <location>
        <begin position="27"/>
        <end position="175"/>
    </location>
</feature>
<dbReference type="PROSITE" id="PS50927">
    <property type="entry name" value="BULB_LECTIN"/>
    <property type="match status" value="1"/>
</dbReference>
<reference evidence="8" key="1">
    <citation type="journal article" date="2019" name="Gigascience">
        <title>De novo genome assembly of the endangered Acer yangbiense, a plant species with extremely small populations endemic to Yunnan Province, China.</title>
        <authorList>
            <person name="Yang J."/>
            <person name="Wariss H.M."/>
            <person name="Tao L."/>
            <person name="Zhang R."/>
            <person name="Yun Q."/>
            <person name="Hollingsworth P."/>
            <person name="Dao Z."/>
            <person name="Luo G."/>
            <person name="Guo H."/>
            <person name="Ma Y."/>
            <person name="Sun W."/>
        </authorList>
    </citation>
    <scope>NUCLEOTIDE SEQUENCE [LARGE SCALE GENOMIC DNA]</scope>
    <source>
        <strain evidence="8">cv. Malutang</strain>
    </source>
</reference>
<keyword evidence="4" id="KW-0812">Transmembrane</keyword>
<dbReference type="EMBL" id="VAHF01000003">
    <property type="protein sequence ID" value="TXG66272.1"/>
    <property type="molecule type" value="Genomic_DNA"/>
</dbReference>
<keyword evidence="2" id="KW-1015">Disulfide bond</keyword>
<dbReference type="InterPro" id="IPR036426">
    <property type="entry name" value="Bulb-type_lectin_dom_sf"/>
</dbReference>
<organism evidence="7 8">
    <name type="scientific">Acer yangbiense</name>
    <dbReference type="NCBI Taxonomy" id="1000413"/>
    <lineage>
        <taxon>Eukaryota</taxon>
        <taxon>Viridiplantae</taxon>
        <taxon>Streptophyta</taxon>
        <taxon>Embryophyta</taxon>
        <taxon>Tracheophyta</taxon>
        <taxon>Spermatophyta</taxon>
        <taxon>Magnoliopsida</taxon>
        <taxon>eudicotyledons</taxon>
        <taxon>Gunneridae</taxon>
        <taxon>Pentapetalae</taxon>
        <taxon>rosids</taxon>
        <taxon>malvids</taxon>
        <taxon>Sapindales</taxon>
        <taxon>Sapindaceae</taxon>
        <taxon>Hippocastanoideae</taxon>
        <taxon>Acereae</taxon>
        <taxon>Acer</taxon>
    </lineage>
</organism>
<keyword evidence="4" id="KW-1133">Transmembrane helix</keyword>
<evidence type="ECO:0000313" key="8">
    <source>
        <dbReference type="Proteomes" id="UP000323000"/>
    </source>
</evidence>
<feature type="signal peptide" evidence="5">
    <location>
        <begin position="1"/>
        <end position="26"/>
    </location>
</feature>
<dbReference type="PANTHER" id="PTHR32444">
    <property type="entry name" value="BULB-TYPE LECTIN DOMAIN-CONTAINING PROTEIN"/>
    <property type="match status" value="1"/>
</dbReference>
<proteinExistence type="predicted"/>
<sequence>MANKNTSIYKIFWFISCSLWASHVAAVDVLNQGDMLNSSASLVSRNELFTLRFFNLSSNGDYNTNYSYLGIFYRYNTNPGKPFWLANRDMPITDNSGALVIDETGKLMITFNGGKAPLELFSSRSNNKTGQNWSLTSWLTDSIPAHGAFSLDWDPDERQLILRRRGVTFWTSGVLSENNAFENIVLDAGRADHKFIEVSNEEGKYLTRVVLSPDWCDGNSTSSGCKRWEGPKCRSRGENFWKEWGYFPGSVDILIYDCLDICWNDCTCFGTAATSLNANVFQRATSEFLLFHSYINVGVRKWWIPVVISVAATIVIGIILVILFHFLRRQRRARFEDQSKRMLLDWNKYFNIIEEIALRDSCSEDRVLRYINVALLCVEDNPLDRPSMELRCYIHVNK</sequence>
<evidence type="ECO:0000256" key="2">
    <source>
        <dbReference type="ARBA" id="ARBA00023157"/>
    </source>
</evidence>
<feature type="transmembrane region" description="Helical" evidence="4">
    <location>
        <begin position="302"/>
        <end position="327"/>
    </location>
</feature>
<gene>
    <name evidence="7" type="ORF">EZV62_007547</name>
</gene>
<evidence type="ECO:0000256" key="4">
    <source>
        <dbReference type="SAM" id="Phobius"/>
    </source>
</evidence>
<dbReference type="Gene3D" id="2.90.10.10">
    <property type="entry name" value="Bulb-type lectin domain"/>
    <property type="match status" value="1"/>
</dbReference>
<dbReference type="InterPro" id="IPR001480">
    <property type="entry name" value="Bulb-type_lectin_dom"/>
</dbReference>
<evidence type="ECO:0000259" key="6">
    <source>
        <dbReference type="PROSITE" id="PS50927"/>
    </source>
</evidence>
<dbReference type="SMART" id="SM00108">
    <property type="entry name" value="B_lectin"/>
    <property type="match status" value="1"/>
</dbReference>
<keyword evidence="4" id="KW-0472">Membrane</keyword>
<evidence type="ECO:0000313" key="7">
    <source>
        <dbReference type="EMBL" id="TXG66272.1"/>
    </source>
</evidence>
<keyword evidence="8" id="KW-1185">Reference proteome</keyword>
<keyword evidence="3" id="KW-0325">Glycoprotein</keyword>
<dbReference type="PANTHER" id="PTHR32444:SF226">
    <property type="entry name" value="BULB-TYPE LECTIN DOMAIN-CONTAINING PROTEIN"/>
    <property type="match status" value="1"/>
</dbReference>
<keyword evidence="1 5" id="KW-0732">Signal</keyword>
<dbReference type="SUPFAM" id="SSF51110">
    <property type="entry name" value="alpha-D-mannose-specific plant lectins"/>
    <property type="match status" value="1"/>
</dbReference>
<evidence type="ECO:0000256" key="1">
    <source>
        <dbReference type="ARBA" id="ARBA00022729"/>
    </source>
</evidence>
<dbReference type="OrthoDB" id="4062651at2759"/>